<dbReference type="EnsemblMetazoa" id="MESCA006784-RA">
    <property type="protein sequence ID" value="MESCA006784-PA"/>
    <property type="gene ID" value="MESCA006784"/>
</dbReference>
<accession>T1GSX2</accession>
<reference evidence="2" key="1">
    <citation type="submission" date="2013-02" db="EMBL/GenBank/DDBJ databases">
        <authorList>
            <person name="Hughes D."/>
        </authorList>
    </citation>
    <scope>NUCLEOTIDE SEQUENCE</scope>
    <source>
        <strain>Durham</strain>
        <strain evidence="2">NC isolate 2 -- Noor lab</strain>
    </source>
</reference>
<reference evidence="1" key="2">
    <citation type="submission" date="2015-06" db="UniProtKB">
        <authorList>
            <consortium name="EnsemblMetazoa"/>
        </authorList>
    </citation>
    <scope>IDENTIFICATION</scope>
</reference>
<evidence type="ECO:0000313" key="2">
    <source>
        <dbReference type="Proteomes" id="UP000015102"/>
    </source>
</evidence>
<dbReference type="EMBL" id="CAQQ02019609">
    <property type="status" value="NOT_ANNOTATED_CDS"/>
    <property type="molecule type" value="Genomic_DNA"/>
</dbReference>
<sequence length="162" mass="18950">VYDFEVVNNFIYLGTEITSDNITSEVKRRIRLANRCEYGLSKLIRSKLLYRKTKLKLYNCTNCISVVRKLGTRQRMKENISATMDFERKEDLAPDRVTSYHMILEQLSSPTVERQQITVKYGRQILIKRNLIEDSSSLEILSVLCEFKILKLKCLQSICFLA</sequence>
<evidence type="ECO:0000313" key="1">
    <source>
        <dbReference type="EnsemblMetazoa" id="MESCA006784-PA"/>
    </source>
</evidence>
<dbReference type="Proteomes" id="UP000015102">
    <property type="component" value="Unassembled WGS sequence"/>
</dbReference>
<dbReference type="HOGENOM" id="CLU_1639621_0_0_1"/>
<protein>
    <submittedName>
        <fullName evidence="1">Uncharacterized protein</fullName>
    </submittedName>
</protein>
<proteinExistence type="predicted"/>
<organism evidence="1 2">
    <name type="scientific">Megaselia scalaris</name>
    <name type="common">Humpbacked fly</name>
    <name type="synonym">Phora scalaris</name>
    <dbReference type="NCBI Taxonomy" id="36166"/>
    <lineage>
        <taxon>Eukaryota</taxon>
        <taxon>Metazoa</taxon>
        <taxon>Ecdysozoa</taxon>
        <taxon>Arthropoda</taxon>
        <taxon>Hexapoda</taxon>
        <taxon>Insecta</taxon>
        <taxon>Pterygota</taxon>
        <taxon>Neoptera</taxon>
        <taxon>Endopterygota</taxon>
        <taxon>Diptera</taxon>
        <taxon>Brachycera</taxon>
        <taxon>Muscomorpha</taxon>
        <taxon>Platypezoidea</taxon>
        <taxon>Phoridae</taxon>
        <taxon>Megaseliini</taxon>
        <taxon>Megaselia</taxon>
    </lineage>
</organism>
<dbReference type="AlphaFoldDB" id="T1GSX2"/>
<name>T1GSX2_MEGSC</name>
<keyword evidence="2" id="KW-1185">Reference proteome</keyword>